<dbReference type="SUPFAM" id="SSF52833">
    <property type="entry name" value="Thioredoxin-like"/>
    <property type="match status" value="1"/>
</dbReference>
<dbReference type="NCBIfam" id="TIGR01068">
    <property type="entry name" value="thioredoxin"/>
    <property type="match status" value="1"/>
</dbReference>
<dbReference type="EMBL" id="CAEZZP010000118">
    <property type="protein sequence ID" value="CAB4781944.1"/>
    <property type="molecule type" value="Genomic_DNA"/>
</dbReference>
<proteinExistence type="predicted"/>
<dbReference type="InterPro" id="IPR005746">
    <property type="entry name" value="Thioredoxin"/>
</dbReference>
<name>A0A6J6YJ54_9ZZZZ</name>
<dbReference type="PROSITE" id="PS51352">
    <property type="entry name" value="THIOREDOXIN_2"/>
    <property type="match status" value="1"/>
</dbReference>
<dbReference type="EMBL" id="CAFAAL010000095">
    <property type="protein sequence ID" value="CAB4808545.1"/>
    <property type="molecule type" value="Genomic_DNA"/>
</dbReference>
<dbReference type="EMBL" id="CAEZYH010000194">
    <property type="protein sequence ID" value="CAB4738045.1"/>
    <property type="molecule type" value="Genomic_DNA"/>
</dbReference>
<organism evidence="8">
    <name type="scientific">freshwater metagenome</name>
    <dbReference type="NCBI Taxonomy" id="449393"/>
    <lineage>
        <taxon>unclassified sequences</taxon>
        <taxon>metagenomes</taxon>
        <taxon>ecological metagenomes</taxon>
    </lineage>
</organism>
<dbReference type="InterPro" id="IPR017937">
    <property type="entry name" value="Thioredoxin_CS"/>
</dbReference>
<dbReference type="PANTHER" id="PTHR45663">
    <property type="entry name" value="GEO12009P1"/>
    <property type="match status" value="1"/>
</dbReference>
<evidence type="ECO:0000256" key="1">
    <source>
        <dbReference type="ARBA" id="ARBA00022448"/>
    </source>
</evidence>
<keyword evidence="3" id="KW-1015">Disulfide bond</keyword>
<dbReference type="PROSITE" id="PS00194">
    <property type="entry name" value="THIOREDOXIN_1"/>
    <property type="match status" value="1"/>
</dbReference>
<dbReference type="Gene3D" id="3.40.30.10">
    <property type="entry name" value="Glutaredoxin"/>
    <property type="match status" value="1"/>
</dbReference>
<feature type="domain" description="Thioredoxin" evidence="5">
    <location>
        <begin position="5"/>
        <end position="130"/>
    </location>
</feature>
<accession>A0A6J6YJ54</accession>
<dbReference type="PANTHER" id="PTHR45663:SF40">
    <property type="entry name" value="THIOREDOXIN 2"/>
    <property type="match status" value="1"/>
</dbReference>
<dbReference type="Pfam" id="PF00085">
    <property type="entry name" value="Thioredoxin"/>
    <property type="match status" value="1"/>
</dbReference>
<sequence>MLGVLNRGHITSDVALSEKERGPVVGVAVELSSENFESTITSNDLVLVDFWASWCGPCRQFAPIFEAVAEKNPTAVFGKVDTEAQQDLAGSFGIQSIPTLMVFRQGVMLYNAPGALPQHALEDLVTKALELDMDAVRAEIAAQEENNS</sequence>
<dbReference type="PRINTS" id="PR00421">
    <property type="entry name" value="THIOREDOXIN"/>
</dbReference>
<dbReference type="GO" id="GO:0005829">
    <property type="term" value="C:cytosol"/>
    <property type="evidence" value="ECO:0007669"/>
    <property type="project" value="TreeGrafter"/>
</dbReference>
<evidence type="ECO:0000259" key="5">
    <source>
        <dbReference type="PROSITE" id="PS51352"/>
    </source>
</evidence>
<evidence type="ECO:0000256" key="4">
    <source>
        <dbReference type="ARBA" id="ARBA00023284"/>
    </source>
</evidence>
<dbReference type="InterPro" id="IPR013766">
    <property type="entry name" value="Thioredoxin_domain"/>
</dbReference>
<keyword evidence="4" id="KW-0676">Redox-active center</keyword>
<evidence type="ECO:0000256" key="2">
    <source>
        <dbReference type="ARBA" id="ARBA00022982"/>
    </source>
</evidence>
<evidence type="ECO:0000313" key="6">
    <source>
        <dbReference type="EMBL" id="CAB4738045.1"/>
    </source>
</evidence>
<evidence type="ECO:0000313" key="7">
    <source>
        <dbReference type="EMBL" id="CAB4781944.1"/>
    </source>
</evidence>
<dbReference type="FunFam" id="3.40.30.10:FF:000155">
    <property type="entry name" value="Thioredoxin"/>
    <property type="match status" value="1"/>
</dbReference>
<gene>
    <name evidence="6" type="ORF">UFOPK2658_02114</name>
    <name evidence="7" type="ORF">UFOPK2880_01504</name>
    <name evidence="8" type="ORF">UFOPK3004_01084</name>
</gene>
<dbReference type="CDD" id="cd02947">
    <property type="entry name" value="TRX_family"/>
    <property type="match status" value="1"/>
</dbReference>
<dbReference type="InterPro" id="IPR036249">
    <property type="entry name" value="Thioredoxin-like_sf"/>
</dbReference>
<keyword evidence="2" id="KW-0249">Electron transport</keyword>
<keyword evidence="1" id="KW-0813">Transport</keyword>
<protein>
    <submittedName>
        <fullName evidence="8">Unannotated protein</fullName>
    </submittedName>
</protein>
<evidence type="ECO:0000313" key="8">
    <source>
        <dbReference type="EMBL" id="CAB4808545.1"/>
    </source>
</evidence>
<evidence type="ECO:0000256" key="3">
    <source>
        <dbReference type="ARBA" id="ARBA00023157"/>
    </source>
</evidence>
<reference evidence="8" key="1">
    <citation type="submission" date="2020-05" db="EMBL/GenBank/DDBJ databases">
        <authorList>
            <person name="Chiriac C."/>
            <person name="Salcher M."/>
            <person name="Ghai R."/>
            <person name="Kavagutti S V."/>
        </authorList>
    </citation>
    <scope>NUCLEOTIDE SEQUENCE</scope>
</reference>
<dbReference type="GO" id="GO:0015035">
    <property type="term" value="F:protein-disulfide reductase activity"/>
    <property type="evidence" value="ECO:0007669"/>
    <property type="project" value="InterPro"/>
</dbReference>
<dbReference type="AlphaFoldDB" id="A0A6J6YJ54"/>